<proteinExistence type="predicted"/>
<evidence type="ECO:0000313" key="1">
    <source>
        <dbReference type="EMBL" id="SVA48889.1"/>
    </source>
</evidence>
<sequence>MLKERENSEDKEIYFERCLKMGISSLHIMEHMRRYCTDFWNRLSSLFLRGAYLDSTGQLVDKWRIRG</sequence>
<dbReference type="EMBL" id="UINC01011041">
    <property type="protein sequence ID" value="SVA48889.1"/>
    <property type="molecule type" value="Genomic_DNA"/>
</dbReference>
<name>A0A381W8K9_9ZZZZ</name>
<dbReference type="AlphaFoldDB" id="A0A381W8K9"/>
<organism evidence="1">
    <name type="scientific">marine metagenome</name>
    <dbReference type="NCBI Taxonomy" id="408172"/>
    <lineage>
        <taxon>unclassified sequences</taxon>
        <taxon>metagenomes</taxon>
        <taxon>ecological metagenomes</taxon>
    </lineage>
</organism>
<reference evidence="1" key="1">
    <citation type="submission" date="2018-05" db="EMBL/GenBank/DDBJ databases">
        <authorList>
            <person name="Lanie J.A."/>
            <person name="Ng W.-L."/>
            <person name="Kazmierczak K.M."/>
            <person name="Andrzejewski T.M."/>
            <person name="Davidsen T.M."/>
            <person name="Wayne K.J."/>
            <person name="Tettelin H."/>
            <person name="Glass J.I."/>
            <person name="Rusch D."/>
            <person name="Podicherti R."/>
            <person name="Tsui H.-C.T."/>
            <person name="Winkler M.E."/>
        </authorList>
    </citation>
    <scope>NUCLEOTIDE SEQUENCE</scope>
</reference>
<protein>
    <submittedName>
        <fullName evidence="1">Uncharacterized protein</fullName>
    </submittedName>
</protein>
<gene>
    <name evidence="1" type="ORF">METZ01_LOCUS101743</name>
</gene>
<accession>A0A381W8K9</accession>